<proteinExistence type="predicted"/>
<accession>A0ABP5F2Z8</accession>
<evidence type="ECO:0000259" key="2">
    <source>
        <dbReference type="PROSITE" id="PS50043"/>
    </source>
</evidence>
<dbReference type="PANTHER" id="PTHR47691">
    <property type="entry name" value="REGULATOR-RELATED"/>
    <property type="match status" value="1"/>
</dbReference>
<dbReference type="SUPFAM" id="SSF46894">
    <property type="entry name" value="C-terminal effector domain of the bipartite response regulators"/>
    <property type="match status" value="1"/>
</dbReference>
<dbReference type="InterPro" id="IPR000792">
    <property type="entry name" value="Tscrpt_reg_LuxR_C"/>
</dbReference>
<dbReference type="Pfam" id="PF00196">
    <property type="entry name" value="GerE"/>
    <property type="match status" value="1"/>
</dbReference>
<comment type="caution">
    <text evidence="3">The sequence shown here is derived from an EMBL/GenBank/DDBJ whole genome shotgun (WGS) entry which is preliminary data.</text>
</comment>
<dbReference type="RefSeq" id="WP_344100972.1">
    <property type="nucleotide sequence ID" value="NZ_BAAAPC010000030.1"/>
</dbReference>
<dbReference type="PRINTS" id="PR00038">
    <property type="entry name" value="HTHLUXR"/>
</dbReference>
<dbReference type="CDD" id="cd06170">
    <property type="entry name" value="LuxR_C_like"/>
    <property type="match status" value="1"/>
</dbReference>
<sequence length="842" mass="92278">MSDPRHNLPLSADDFIGRERDISDLCRLLGNSRLVSLTGTGGIGKTRLAVHVADRLVSTFPDGAWFVDLSESTTHDQVVRSLARVLQIREGHGDETADALVTSLRPQRVLLLLDTCELAAAAVGTLCKRLLAACPGVRILATSRQPLRVAGENIWRVPPLSLPARPAPVAASGTALVRLPHREALRYEAVQLFVNRAHAVRPGFEMTRENSEQIIDVCRMLDGVPLAIELAAARIRILSVQQILHRLDDRFRLLATDGHDLPARQRSMRGALEWSHDLLNEAEQILLRRLSVFSTWSLEMAEEVCSHSGIAREDVLDLHCSLVDKSLIVIDNEIDGTVHYRLPDTVRAYAAERLAEAGEENGLWERCLRESVCWLENMAAVVGGSLPWADRLRYLRRLDHHRENATRLLDWVKRQGRTEEGIRLCLALRPYWFIRELFTDGTAHLQQLLATDPERQSRPVRARGLAVYAELCLDVEGAQEAENAARDALELAHACGDPTARAISLCALATMAARTGDNPAAYDYGHQALRAAKEIGDPFTEVTSLDVLARVAKRRGENEAAEQLLNTSISIGESIGDQWCVARSLNRLGVLSTERGDLDAATRQLDKALRIFTELGVAPETARCTAAVGYLELARRDIPGARRHFSGCLRISVASGRRGGVARALEALAALAVAEEQPDRAASLAGVAAALRQRLDQPSDHAARLLGQVKEVLPPEAADKAWEAWRNLPIEQVVEKALSFPTGTATSWEAPSSAHQSAPSSAQPPAAELSSSLLSEAPSALTPREREIAALVGDGLTNRQIAERLIISQATVARHIANIFRKLLFTSRTQLAEWARRHGLGS</sequence>
<dbReference type="Proteomes" id="UP001501585">
    <property type="component" value="Unassembled WGS sequence"/>
</dbReference>
<dbReference type="InterPro" id="IPR002182">
    <property type="entry name" value="NB-ARC"/>
</dbReference>
<feature type="compositionally biased region" description="Low complexity" evidence="1">
    <location>
        <begin position="750"/>
        <end position="776"/>
    </location>
</feature>
<feature type="region of interest" description="Disordered" evidence="1">
    <location>
        <begin position="744"/>
        <end position="776"/>
    </location>
</feature>
<dbReference type="Gene3D" id="1.10.10.10">
    <property type="entry name" value="Winged helix-like DNA-binding domain superfamily/Winged helix DNA-binding domain"/>
    <property type="match status" value="1"/>
</dbReference>
<dbReference type="InterPro" id="IPR036388">
    <property type="entry name" value="WH-like_DNA-bd_sf"/>
</dbReference>
<dbReference type="SUPFAM" id="SSF48452">
    <property type="entry name" value="TPR-like"/>
    <property type="match status" value="1"/>
</dbReference>
<dbReference type="Pfam" id="PF25872">
    <property type="entry name" value="HTH_77"/>
    <property type="match status" value="1"/>
</dbReference>
<dbReference type="PROSITE" id="PS50043">
    <property type="entry name" value="HTH_LUXR_2"/>
    <property type="match status" value="1"/>
</dbReference>
<feature type="domain" description="HTH luxR-type" evidence="2">
    <location>
        <begin position="774"/>
        <end position="839"/>
    </location>
</feature>
<dbReference type="EMBL" id="BAAAPC010000030">
    <property type="protein sequence ID" value="GAA2015530.1"/>
    <property type="molecule type" value="Genomic_DNA"/>
</dbReference>
<dbReference type="Pfam" id="PF00931">
    <property type="entry name" value="NB-ARC"/>
    <property type="match status" value="1"/>
</dbReference>
<dbReference type="Pfam" id="PF13424">
    <property type="entry name" value="TPR_12"/>
    <property type="match status" value="1"/>
</dbReference>
<evidence type="ECO:0000256" key="1">
    <source>
        <dbReference type="SAM" id="MobiDB-lite"/>
    </source>
</evidence>
<dbReference type="Gene3D" id="1.25.40.10">
    <property type="entry name" value="Tetratricopeptide repeat domain"/>
    <property type="match status" value="1"/>
</dbReference>
<dbReference type="InterPro" id="IPR011990">
    <property type="entry name" value="TPR-like_helical_dom_sf"/>
</dbReference>
<evidence type="ECO:0000313" key="3">
    <source>
        <dbReference type="EMBL" id="GAA2015530.1"/>
    </source>
</evidence>
<dbReference type="Gene3D" id="3.40.50.300">
    <property type="entry name" value="P-loop containing nucleotide triphosphate hydrolases"/>
    <property type="match status" value="1"/>
</dbReference>
<dbReference type="SMART" id="SM00421">
    <property type="entry name" value="HTH_LUXR"/>
    <property type="match status" value="1"/>
</dbReference>
<gene>
    <name evidence="3" type="ORF">GCM10009799_49670</name>
</gene>
<dbReference type="InterPro" id="IPR027417">
    <property type="entry name" value="P-loop_NTPase"/>
</dbReference>
<dbReference type="PANTHER" id="PTHR47691:SF3">
    <property type="entry name" value="HTH-TYPE TRANSCRIPTIONAL REGULATOR RV0890C-RELATED"/>
    <property type="match status" value="1"/>
</dbReference>
<keyword evidence="4" id="KW-1185">Reference proteome</keyword>
<dbReference type="PRINTS" id="PR00364">
    <property type="entry name" value="DISEASERSIST"/>
</dbReference>
<evidence type="ECO:0000313" key="4">
    <source>
        <dbReference type="Proteomes" id="UP001501585"/>
    </source>
</evidence>
<dbReference type="SUPFAM" id="SSF52540">
    <property type="entry name" value="P-loop containing nucleoside triphosphate hydrolases"/>
    <property type="match status" value="1"/>
</dbReference>
<reference evidence="4" key="1">
    <citation type="journal article" date="2019" name="Int. J. Syst. Evol. Microbiol.">
        <title>The Global Catalogue of Microorganisms (GCM) 10K type strain sequencing project: providing services to taxonomists for standard genome sequencing and annotation.</title>
        <authorList>
            <consortium name="The Broad Institute Genomics Platform"/>
            <consortium name="The Broad Institute Genome Sequencing Center for Infectious Disease"/>
            <person name="Wu L."/>
            <person name="Ma J."/>
        </authorList>
    </citation>
    <scope>NUCLEOTIDE SEQUENCE [LARGE SCALE GENOMIC DNA]</scope>
    <source>
        <strain evidence="4">JCM 15313</strain>
    </source>
</reference>
<name>A0ABP5F2Z8_9ACTN</name>
<dbReference type="InterPro" id="IPR016032">
    <property type="entry name" value="Sig_transdc_resp-reg_C-effctor"/>
</dbReference>
<organism evidence="3 4">
    <name type="scientific">Nocardiopsis rhodophaea</name>
    <dbReference type="NCBI Taxonomy" id="280238"/>
    <lineage>
        <taxon>Bacteria</taxon>
        <taxon>Bacillati</taxon>
        <taxon>Actinomycetota</taxon>
        <taxon>Actinomycetes</taxon>
        <taxon>Streptosporangiales</taxon>
        <taxon>Nocardiopsidaceae</taxon>
        <taxon>Nocardiopsis</taxon>
    </lineage>
</organism>
<protein>
    <recommendedName>
        <fullName evidence="2">HTH luxR-type domain-containing protein</fullName>
    </recommendedName>
</protein>
<dbReference type="PROSITE" id="PS00622">
    <property type="entry name" value="HTH_LUXR_1"/>
    <property type="match status" value="1"/>
</dbReference>
<dbReference type="InterPro" id="IPR058852">
    <property type="entry name" value="HTH_77"/>
</dbReference>